<dbReference type="EMBL" id="JAPVOI010000004">
    <property type="protein sequence ID" value="MCZ4090209.1"/>
    <property type="molecule type" value="Genomic_DNA"/>
</dbReference>
<evidence type="ECO:0000259" key="1">
    <source>
        <dbReference type="Pfam" id="PF11563"/>
    </source>
</evidence>
<dbReference type="Proteomes" id="UP001079430">
    <property type="component" value="Unassembled WGS sequence"/>
</dbReference>
<proteinExistence type="predicted"/>
<dbReference type="Pfam" id="PF11563">
    <property type="entry name" value="Protoglobin"/>
    <property type="match status" value="1"/>
</dbReference>
<gene>
    <name evidence="2" type="ORF">O3W52_09075</name>
</gene>
<reference evidence="2" key="1">
    <citation type="submission" date="2022-10" db="EMBL/GenBank/DDBJ databases">
        <title>Whole genome sequencing of three plant growth promoting bacteria isolated from Vachellia tortilis subsp. raddiana in Morocco.</title>
        <authorList>
            <person name="Hnini M."/>
            <person name="Zouagui R."/>
            <person name="Zouagui H."/>
            <person name="Chemao Elfihri M.-W."/>
            <person name="Ibrahimi A."/>
            <person name="Sbabou L."/>
            <person name="Aurag J."/>
        </authorList>
    </citation>
    <scope>NUCLEOTIDE SEQUENCE</scope>
    <source>
        <strain evidence="2">LMR678</strain>
    </source>
</reference>
<dbReference type="InterPro" id="IPR044398">
    <property type="entry name" value="Globin-sensor_dom"/>
</dbReference>
<dbReference type="InterPro" id="IPR009050">
    <property type="entry name" value="Globin-like_sf"/>
</dbReference>
<protein>
    <submittedName>
        <fullName evidence="2">Protoglobin domain-containing protein</fullName>
    </submittedName>
</protein>
<keyword evidence="3" id="KW-1185">Reference proteome</keyword>
<dbReference type="SUPFAM" id="SSF46458">
    <property type="entry name" value="Globin-like"/>
    <property type="match status" value="1"/>
</dbReference>
<name>A0ABT4KE95_9HYPH</name>
<evidence type="ECO:0000313" key="3">
    <source>
        <dbReference type="Proteomes" id="UP001079430"/>
    </source>
</evidence>
<comment type="caution">
    <text evidence="2">The sequence shown here is derived from an EMBL/GenBank/DDBJ whole genome shotgun (WGS) entry which is preliminary data.</text>
</comment>
<sequence>MSTDGSQNTSLKDRLDFVGLNDLQRQSLMALAPTINASLDGALDLFYAKVRNHPETAKFFSGKTR</sequence>
<dbReference type="InterPro" id="IPR012292">
    <property type="entry name" value="Globin/Proto"/>
</dbReference>
<evidence type="ECO:0000313" key="2">
    <source>
        <dbReference type="EMBL" id="MCZ4090209.1"/>
    </source>
</evidence>
<feature type="domain" description="Globin-sensor" evidence="1">
    <location>
        <begin position="8"/>
        <end position="62"/>
    </location>
</feature>
<dbReference type="Gene3D" id="1.10.490.10">
    <property type="entry name" value="Globins"/>
    <property type="match status" value="1"/>
</dbReference>
<accession>A0ABT4KE95</accession>
<organism evidence="2 3">
    <name type="scientific">Sinorhizobium psoraleae</name>
    <dbReference type="NCBI Taxonomy" id="520838"/>
    <lineage>
        <taxon>Bacteria</taxon>
        <taxon>Pseudomonadati</taxon>
        <taxon>Pseudomonadota</taxon>
        <taxon>Alphaproteobacteria</taxon>
        <taxon>Hyphomicrobiales</taxon>
        <taxon>Rhizobiaceae</taxon>
        <taxon>Sinorhizobium/Ensifer group</taxon>
        <taxon>Sinorhizobium</taxon>
    </lineage>
</organism>